<feature type="signal peptide" evidence="1">
    <location>
        <begin position="1"/>
        <end position="26"/>
    </location>
</feature>
<proteinExistence type="predicted"/>
<accession>E8RQZ2</accession>
<protein>
    <submittedName>
        <fullName evidence="2">Uncharacterized protein</fullName>
    </submittedName>
</protein>
<feature type="chain" id="PRO_5003226941" evidence="1">
    <location>
        <begin position="27"/>
        <end position="154"/>
    </location>
</feature>
<evidence type="ECO:0000256" key="1">
    <source>
        <dbReference type="SAM" id="SignalP"/>
    </source>
</evidence>
<dbReference type="RefSeq" id="WP_013478089.1">
    <property type="nucleotide sequence ID" value="NC_014816.1"/>
</dbReference>
<keyword evidence="1" id="KW-0732">Signal</keyword>
<keyword evidence="3" id="KW-1185">Reference proteome</keyword>
<gene>
    <name evidence="2" type="ordered locus">Astex_0567</name>
</gene>
<dbReference type="STRING" id="573065.Astex_0567"/>
<sequence>MKFFRISAALAGSILVAAFSAQSALAIPFKGEGASIWMARTQQFVEATTGEGLTNEGLFERQKMACQGISGELFKIGGVVPIWAAESHRSFCRGVDGFYSKRNLRKACGDFKSAIGYLENAKPEKAPQDVVATADKFRKTLEFVLTEVKKEDLC</sequence>
<dbReference type="EMBL" id="CP002395">
    <property type="protein sequence ID" value="ADU12255.1"/>
    <property type="molecule type" value="Genomic_DNA"/>
</dbReference>
<name>E8RQZ2_ASTEC</name>
<dbReference type="HOGENOM" id="CLU_1700631_0_0_5"/>
<evidence type="ECO:0000313" key="3">
    <source>
        <dbReference type="Proteomes" id="UP000001492"/>
    </source>
</evidence>
<dbReference type="Proteomes" id="UP000001492">
    <property type="component" value="Chromosome 1"/>
</dbReference>
<dbReference type="KEGG" id="aex:Astex_0567"/>
<dbReference type="AlphaFoldDB" id="E8RQZ2"/>
<organism evidence="2 3">
    <name type="scientific">Asticcacaulis excentricus (strain ATCC 15261 / DSM 4724 / KCTC 12464 / NCIMB 9791 / VKM B-1370 / CB 48)</name>
    <dbReference type="NCBI Taxonomy" id="573065"/>
    <lineage>
        <taxon>Bacteria</taxon>
        <taxon>Pseudomonadati</taxon>
        <taxon>Pseudomonadota</taxon>
        <taxon>Alphaproteobacteria</taxon>
        <taxon>Caulobacterales</taxon>
        <taxon>Caulobacteraceae</taxon>
        <taxon>Asticcacaulis</taxon>
    </lineage>
</organism>
<reference evidence="3" key="1">
    <citation type="submission" date="2010-12" db="EMBL/GenBank/DDBJ databases">
        <title>Complete sequence of chromosome 1 of Asticcacaulis excentricus CB 48.</title>
        <authorList>
            <consortium name="US DOE Joint Genome Institute"/>
            <person name="Lucas S."/>
            <person name="Copeland A."/>
            <person name="Lapidus A."/>
            <person name="Cheng J.-F."/>
            <person name="Bruce D."/>
            <person name="Goodwin L."/>
            <person name="Pitluck S."/>
            <person name="Teshima H."/>
            <person name="Davenport K."/>
            <person name="Detter J.C."/>
            <person name="Han C."/>
            <person name="Tapia R."/>
            <person name="Land M."/>
            <person name="Hauser L."/>
            <person name="Jeffries C."/>
            <person name="Kyrpides N."/>
            <person name="Ivanova N."/>
            <person name="Ovchinnikova G."/>
            <person name="Brun Y.V."/>
            <person name="Woyke T."/>
        </authorList>
    </citation>
    <scope>NUCLEOTIDE SEQUENCE [LARGE SCALE GENOMIC DNA]</scope>
    <source>
        <strain evidence="3">ATCC 15261 / DSM 4724 / KCTC 12464 / NCIMB 9791 / VKM B-1370 / CB 48</strain>
    </source>
</reference>
<dbReference type="OrthoDB" id="7450284at2"/>
<dbReference type="eggNOG" id="ENOG502ZXG0">
    <property type="taxonomic scope" value="Bacteria"/>
</dbReference>
<evidence type="ECO:0000313" key="2">
    <source>
        <dbReference type="EMBL" id="ADU12255.1"/>
    </source>
</evidence>